<organism evidence="10">
    <name type="scientific">Fusarium oxysporum (strain Fo5176)</name>
    <name type="common">Fusarium vascular wilt</name>
    <dbReference type="NCBI Taxonomy" id="660025"/>
    <lineage>
        <taxon>Eukaryota</taxon>
        <taxon>Fungi</taxon>
        <taxon>Dikarya</taxon>
        <taxon>Ascomycota</taxon>
        <taxon>Pezizomycotina</taxon>
        <taxon>Sordariomycetes</taxon>
        <taxon>Hypocreomycetidae</taxon>
        <taxon>Hypocreales</taxon>
        <taxon>Nectriaceae</taxon>
        <taxon>Fusarium</taxon>
        <taxon>Fusarium oxysporum species complex</taxon>
    </lineage>
</organism>
<dbReference type="PANTHER" id="PTHR11452:SF87">
    <property type="entry name" value="ALPHA-GALACTOSIDASE"/>
    <property type="match status" value="1"/>
</dbReference>
<dbReference type="SUPFAM" id="SSF51011">
    <property type="entry name" value="Glycosyl hydrolase domain"/>
    <property type="match status" value="1"/>
</dbReference>
<dbReference type="STRING" id="660025.F9F1Q7"/>
<dbReference type="InterPro" id="IPR002241">
    <property type="entry name" value="Glyco_hydro_27"/>
</dbReference>
<dbReference type="InterPro" id="IPR013780">
    <property type="entry name" value="Glyco_hydro_b"/>
</dbReference>
<reference evidence="10" key="1">
    <citation type="journal article" date="2012" name="Mol. Plant Microbe Interact.">
        <title>A highly conserved effector in Fusarium oxysporum is required for full virulence on Arabidopsis.</title>
        <authorList>
            <person name="Thatcher L.F."/>
            <person name="Gardiner D.M."/>
            <person name="Kazan K."/>
            <person name="Manners J."/>
        </authorList>
    </citation>
    <scope>NUCLEOTIDE SEQUENCE [LARGE SCALE GENOMIC DNA]</scope>
    <source>
        <strain evidence="10">Fo5176</strain>
    </source>
</reference>
<evidence type="ECO:0000313" key="10">
    <source>
        <dbReference type="EMBL" id="EGU89146.1"/>
    </source>
</evidence>
<gene>
    <name evidence="10" type="ORF">FOXB_00331</name>
</gene>
<dbReference type="PRINTS" id="PR00740">
    <property type="entry name" value="GLHYDRLASE27"/>
</dbReference>
<dbReference type="PANTHER" id="PTHR11452">
    <property type="entry name" value="ALPHA-GALACTOSIDASE/ALPHA-N-ACETYLGALACTOSAMINIDASE"/>
    <property type="match status" value="1"/>
</dbReference>
<evidence type="ECO:0000256" key="3">
    <source>
        <dbReference type="ARBA" id="ARBA00009743"/>
    </source>
</evidence>
<keyword evidence="8" id="KW-1015">Disulfide bond</keyword>
<dbReference type="SUPFAM" id="SSF51445">
    <property type="entry name" value="(Trans)glycosidases"/>
    <property type="match status" value="1"/>
</dbReference>
<dbReference type="AlphaFoldDB" id="F9F1Q7"/>
<evidence type="ECO:0000256" key="8">
    <source>
        <dbReference type="RuleBase" id="RU361168"/>
    </source>
</evidence>
<dbReference type="GO" id="GO:0005975">
    <property type="term" value="P:carbohydrate metabolic process"/>
    <property type="evidence" value="ECO:0007669"/>
    <property type="project" value="InterPro"/>
</dbReference>
<proteinExistence type="inferred from homology"/>
<comment type="similarity">
    <text evidence="3 8">Belongs to the glycosyl hydrolase 27 family.</text>
</comment>
<evidence type="ECO:0000256" key="5">
    <source>
        <dbReference type="ARBA" id="ARBA00022729"/>
    </source>
</evidence>
<dbReference type="Pfam" id="PF16499">
    <property type="entry name" value="Melibiase_2"/>
    <property type="match status" value="1"/>
</dbReference>
<dbReference type="InterPro" id="IPR017853">
    <property type="entry name" value="GH"/>
</dbReference>
<evidence type="ECO:0000259" key="9">
    <source>
        <dbReference type="Pfam" id="PF17801"/>
    </source>
</evidence>
<keyword evidence="6 8" id="KW-0378">Hydrolase</keyword>
<dbReference type="EC" id="3.2.1.22" evidence="4 8"/>
<dbReference type="OrthoDB" id="5795902at2759"/>
<comment type="caution">
    <text evidence="10">The sequence shown here is derived from an EMBL/GenBank/DDBJ whole genome shotgun (WGS) entry which is preliminary data.</text>
</comment>
<protein>
    <recommendedName>
        <fullName evidence="4 8">Alpha-galactosidase</fullName>
        <ecNumber evidence="4 8">3.2.1.22</ecNumber>
    </recommendedName>
    <alternativeName>
        <fullName evidence="8">Melibiase</fullName>
    </alternativeName>
</protein>
<dbReference type="PaxDb" id="5507-FOXG_02677P0"/>
<dbReference type="Gene3D" id="3.20.20.70">
    <property type="entry name" value="Aldolase class I"/>
    <property type="match status" value="1"/>
</dbReference>
<dbReference type="PROSITE" id="PS00512">
    <property type="entry name" value="ALPHA_GALACTOSIDASE"/>
    <property type="match status" value="1"/>
</dbReference>
<accession>F9F1Q7</accession>
<comment type="function">
    <text evidence="2">Hydrolyzes a variety of simple alpha-D-galactoside as well as more complex molecules such as oligosaccharides and polysaccharides.</text>
</comment>
<evidence type="ECO:0000256" key="7">
    <source>
        <dbReference type="ARBA" id="ARBA00023295"/>
    </source>
</evidence>
<name>F9F1Q7_FUSOF</name>
<feature type="domain" description="Alpha galactosidase C-terminal" evidence="9">
    <location>
        <begin position="353"/>
        <end position="432"/>
    </location>
</feature>
<keyword evidence="7 8" id="KW-0326">Glycosidase</keyword>
<sequence>MSHARKMARHSPLSSLWYGNCGVTPGGWGCGFVNCNEIYFLRFVIGKGGLGGQGLGPEATDGFKLNVSDELVRSTANALVDTGLAKLGYDHVLIDDGWQDSERDTDGKLAANHTRFPGGISATASYVHSKGLKVGIYSDAGIFTCGKYPGSYGYEEIDAQTFAGWGVDYLKYDNCGGFQSNTLSVQERFLKMSYALAASGRQIFYSLCEWGNQFPWLWADQIGESYRMSGDIYSSFAKDRASICKTAYCMNQGYAGVSVLTMIRKMREISPFSKPGSWADMDMLEIGTWTMTELEEQTHLSFWAALKSPLIIGADLKNISDTSLAIYKNKDMIALNQDDAGKPAVYLPKLSEEGSYQVWAGPLSSGKRRHVILVQNYGSGDVDVGISLEDIPGLSVEQQLKIRDVWAGKAITASGGKVSLKGIKPTQTKVLVISR</sequence>
<dbReference type="EMBL" id="AFQF01000096">
    <property type="protein sequence ID" value="EGU89146.1"/>
    <property type="molecule type" value="Genomic_DNA"/>
</dbReference>
<dbReference type="InterPro" id="IPR041233">
    <property type="entry name" value="Melibiase_C"/>
</dbReference>
<dbReference type="FunFam" id="3.20.20.70:FF:000286">
    <property type="entry name" value="Alpha-galactosidase"/>
    <property type="match status" value="1"/>
</dbReference>
<evidence type="ECO:0000256" key="6">
    <source>
        <dbReference type="ARBA" id="ARBA00022801"/>
    </source>
</evidence>
<evidence type="ECO:0000256" key="1">
    <source>
        <dbReference type="ARBA" id="ARBA00001255"/>
    </source>
</evidence>
<dbReference type="InterPro" id="IPR013785">
    <property type="entry name" value="Aldolase_TIM"/>
</dbReference>
<dbReference type="Gene3D" id="2.60.40.1180">
    <property type="entry name" value="Golgi alpha-mannosidase II"/>
    <property type="match status" value="1"/>
</dbReference>
<evidence type="ECO:0000256" key="4">
    <source>
        <dbReference type="ARBA" id="ARBA00012755"/>
    </source>
</evidence>
<comment type="catalytic activity">
    <reaction evidence="1 8">
        <text>Hydrolysis of terminal, non-reducing alpha-D-galactose residues in alpha-D-galactosides, including galactose oligosaccharides, galactomannans and galactolipids.</text>
        <dbReference type="EC" id="3.2.1.22"/>
    </reaction>
</comment>
<dbReference type="InterPro" id="IPR000111">
    <property type="entry name" value="Glyco_hydro_27/36_CS"/>
</dbReference>
<dbReference type="GO" id="GO:0004557">
    <property type="term" value="F:alpha-galactosidase activity"/>
    <property type="evidence" value="ECO:0007669"/>
    <property type="project" value="UniProtKB-EC"/>
</dbReference>
<dbReference type="CDD" id="cd14792">
    <property type="entry name" value="GH27"/>
    <property type="match status" value="1"/>
</dbReference>
<dbReference type="Pfam" id="PF17801">
    <property type="entry name" value="Melibiase_C"/>
    <property type="match status" value="1"/>
</dbReference>
<evidence type="ECO:0000256" key="2">
    <source>
        <dbReference type="ARBA" id="ARBA00003969"/>
    </source>
</evidence>
<keyword evidence="5" id="KW-0732">Signal</keyword>